<evidence type="ECO:0000256" key="2">
    <source>
        <dbReference type="ARBA" id="ARBA00022942"/>
    </source>
</evidence>
<sequence length="272" mass="31530">MATADAVQKFNMLREEYNGACDINKCKALLNEMKVLIAQFPSVALPPPSEVSQKELLIARETLEYGAFLSVRNEDVQSFERYVVQLKMYYYDYSKELPPSQRQLIILGMYLLHLLSSNRIGEFHTELELIPSELRSNVNLKFPVALEQHLMDGNYNKVINAKTNVPLPQYSFFMDRLVSTVRHKVAACLEKSYPSVDIAFALRALMLDTEEDLKRFAESENQRKQEQGAFEIRWEVKERLEFQQVMTQKPEISSTELLHHTIAYATELERIV</sequence>
<feature type="domain" description="PCI" evidence="3">
    <location>
        <begin position="77"/>
        <end position="258"/>
    </location>
</feature>
<dbReference type="FunCoup" id="A0A0G4EBA5">
    <property type="interactions" value="624"/>
</dbReference>
<dbReference type="PROSITE" id="PS50250">
    <property type="entry name" value="PCI"/>
    <property type="match status" value="1"/>
</dbReference>
<gene>
    <name evidence="4" type="ORF">Vbra_4705</name>
</gene>
<dbReference type="OMA" id="HIMDGYF"/>
<reference evidence="4 5" key="1">
    <citation type="submission" date="2014-11" db="EMBL/GenBank/DDBJ databases">
        <authorList>
            <person name="Zhu J."/>
            <person name="Qi W."/>
            <person name="Song R."/>
        </authorList>
    </citation>
    <scope>NUCLEOTIDE SEQUENCE [LARGE SCALE GENOMIC DNA]</scope>
</reference>
<dbReference type="FunFam" id="1.25.40.990:FF:000001">
    <property type="entry name" value="26S proteasome non-ATPase regulatory subunit"/>
    <property type="match status" value="1"/>
</dbReference>
<evidence type="ECO:0000313" key="4">
    <source>
        <dbReference type="EMBL" id="CEL92540.1"/>
    </source>
</evidence>
<accession>A0A0G4EBA5</accession>
<dbReference type="VEuPathDB" id="CryptoDB:Vbra_4705"/>
<dbReference type="AlphaFoldDB" id="A0A0G4EBA5"/>
<proteinExistence type="inferred from homology"/>
<evidence type="ECO:0000259" key="3">
    <source>
        <dbReference type="PROSITE" id="PS50250"/>
    </source>
</evidence>
<evidence type="ECO:0000256" key="1">
    <source>
        <dbReference type="ARBA" id="ARBA00009627"/>
    </source>
</evidence>
<keyword evidence="2" id="KW-0647">Proteasome</keyword>
<keyword evidence="5" id="KW-1185">Reference proteome</keyword>
<dbReference type="InterPro" id="IPR006746">
    <property type="entry name" value="26S_Psome_Rpn12"/>
</dbReference>
<dbReference type="GO" id="GO:0008541">
    <property type="term" value="C:proteasome regulatory particle, lid subcomplex"/>
    <property type="evidence" value="ECO:0007669"/>
    <property type="project" value="TreeGrafter"/>
</dbReference>
<dbReference type="PANTHER" id="PTHR12387:SF0">
    <property type="entry name" value="26S PROTEASOME NON-ATPASE REGULATORY SUBUNIT 8"/>
    <property type="match status" value="1"/>
</dbReference>
<dbReference type="InterPro" id="IPR033464">
    <property type="entry name" value="CSN8_PSD8_EIF3K"/>
</dbReference>
<dbReference type="InterPro" id="IPR000717">
    <property type="entry name" value="PCI_dom"/>
</dbReference>
<organism evidence="4 5">
    <name type="scientific">Vitrella brassicaformis (strain CCMP3155)</name>
    <dbReference type="NCBI Taxonomy" id="1169540"/>
    <lineage>
        <taxon>Eukaryota</taxon>
        <taxon>Sar</taxon>
        <taxon>Alveolata</taxon>
        <taxon>Colpodellida</taxon>
        <taxon>Vitrellaceae</taxon>
        <taxon>Vitrella</taxon>
    </lineage>
</organism>
<dbReference type="GO" id="GO:0043161">
    <property type="term" value="P:proteasome-mediated ubiquitin-dependent protein catabolic process"/>
    <property type="evidence" value="ECO:0007669"/>
    <property type="project" value="TreeGrafter"/>
</dbReference>
<dbReference type="OrthoDB" id="8775810at2759"/>
<dbReference type="EMBL" id="CDMY01000086">
    <property type="protein sequence ID" value="CEL92540.1"/>
    <property type="molecule type" value="Genomic_DNA"/>
</dbReference>
<dbReference type="PANTHER" id="PTHR12387">
    <property type="entry name" value="26S PROTEASOME NON-ATPASE REGULATORY SUBUNIT 8"/>
    <property type="match status" value="1"/>
</dbReference>
<dbReference type="Gene3D" id="1.25.40.990">
    <property type="match status" value="1"/>
</dbReference>
<dbReference type="GO" id="GO:0005634">
    <property type="term" value="C:nucleus"/>
    <property type="evidence" value="ECO:0007669"/>
    <property type="project" value="TreeGrafter"/>
</dbReference>
<dbReference type="InParanoid" id="A0A0G4EBA5"/>
<protein>
    <recommendedName>
        <fullName evidence="3">PCI domain-containing protein</fullName>
    </recommendedName>
</protein>
<evidence type="ECO:0000313" key="5">
    <source>
        <dbReference type="Proteomes" id="UP000041254"/>
    </source>
</evidence>
<dbReference type="GO" id="GO:0005829">
    <property type="term" value="C:cytosol"/>
    <property type="evidence" value="ECO:0007669"/>
    <property type="project" value="TreeGrafter"/>
</dbReference>
<dbReference type="STRING" id="1169540.A0A0G4EBA5"/>
<dbReference type="PhylomeDB" id="A0A0G4EBA5"/>
<name>A0A0G4EBA5_VITBC</name>
<dbReference type="Pfam" id="PF10075">
    <property type="entry name" value="CSN8_PSD8_EIF3K"/>
    <property type="match status" value="1"/>
</dbReference>
<dbReference type="Proteomes" id="UP000041254">
    <property type="component" value="Unassembled WGS sequence"/>
</dbReference>
<comment type="similarity">
    <text evidence="1">Belongs to the proteasome subunit S14 family.</text>
</comment>